<dbReference type="SUPFAM" id="SSF51735">
    <property type="entry name" value="NAD(P)-binding Rossmann-fold domains"/>
    <property type="match status" value="1"/>
</dbReference>
<keyword evidence="5" id="KW-1185">Reference proteome</keyword>
<protein>
    <submittedName>
        <fullName evidence="4">Gfo/Idh/MocA family oxidoreductase</fullName>
    </submittedName>
</protein>
<evidence type="ECO:0000313" key="4">
    <source>
        <dbReference type="EMBL" id="MDG3007112.1"/>
    </source>
</evidence>
<dbReference type="InterPro" id="IPR050463">
    <property type="entry name" value="Gfo/Idh/MocA_oxidrdct_glycsds"/>
</dbReference>
<dbReference type="SUPFAM" id="SSF55347">
    <property type="entry name" value="Glyceraldehyde-3-phosphate dehydrogenase-like, C-terminal domain"/>
    <property type="match status" value="1"/>
</dbReference>
<gene>
    <name evidence="4" type="ORF">PZE19_25390</name>
</gene>
<dbReference type="Pfam" id="PF22725">
    <property type="entry name" value="GFO_IDH_MocA_C3"/>
    <property type="match status" value="1"/>
</dbReference>
<evidence type="ECO:0000259" key="3">
    <source>
        <dbReference type="Pfam" id="PF22725"/>
    </source>
</evidence>
<evidence type="ECO:0000259" key="2">
    <source>
        <dbReference type="Pfam" id="PF01408"/>
    </source>
</evidence>
<dbReference type="InterPro" id="IPR000683">
    <property type="entry name" value="Gfo/Idh/MocA-like_OxRdtase_N"/>
</dbReference>
<dbReference type="Proteomes" id="UP001216907">
    <property type="component" value="Unassembled WGS sequence"/>
</dbReference>
<keyword evidence="1" id="KW-0560">Oxidoreductase</keyword>
<evidence type="ECO:0000256" key="1">
    <source>
        <dbReference type="ARBA" id="ARBA00023002"/>
    </source>
</evidence>
<reference evidence="4 5" key="1">
    <citation type="submission" date="2023-03" db="EMBL/GenBank/DDBJ databases">
        <title>Paludisphaera mucosa sp. nov. a novel planctomycete from northern fen.</title>
        <authorList>
            <person name="Ivanova A."/>
        </authorList>
    </citation>
    <scope>NUCLEOTIDE SEQUENCE [LARGE SCALE GENOMIC DNA]</scope>
    <source>
        <strain evidence="4 5">Pla2</strain>
    </source>
</reference>
<feature type="domain" description="Gfo/Idh/MocA-like oxidoreductase N-terminal" evidence="2">
    <location>
        <begin position="6"/>
        <end position="129"/>
    </location>
</feature>
<dbReference type="Gene3D" id="3.40.50.720">
    <property type="entry name" value="NAD(P)-binding Rossmann-like Domain"/>
    <property type="match status" value="1"/>
</dbReference>
<accession>A0ABT6FHU9</accession>
<comment type="caution">
    <text evidence="4">The sequence shown here is derived from an EMBL/GenBank/DDBJ whole genome shotgun (WGS) entry which is preliminary data.</text>
</comment>
<dbReference type="Pfam" id="PF01408">
    <property type="entry name" value="GFO_IDH_MocA"/>
    <property type="match status" value="1"/>
</dbReference>
<dbReference type="EMBL" id="JARRAG010000002">
    <property type="protein sequence ID" value="MDG3007112.1"/>
    <property type="molecule type" value="Genomic_DNA"/>
</dbReference>
<dbReference type="PANTHER" id="PTHR43818">
    <property type="entry name" value="BCDNA.GH03377"/>
    <property type="match status" value="1"/>
</dbReference>
<evidence type="ECO:0000313" key="5">
    <source>
        <dbReference type="Proteomes" id="UP001216907"/>
    </source>
</evidence>
<dbReference type="InterPro" id="IPR055170">
    <property type="entry name" value="GFO_IDH_MocA-like_dom"/>
</dbReference>
<dbReference type="RefSeq" id="WP_277863401.1">
    <property type="nucleotide sequence ID" value="NZ_JARRAG010000002.1"/>
</dbReference>
<name>A0ABT6FHU9_9BACT</name>
<dbReference type="InterPro" id="IPR036291">
    <property type="entry name" value="NAD(P)-bd_dom_sf"/>
</dbReference>
<dbReference type="PANTHER" id="PTHR43818:SF11">
    <property type="entry name" value="BCDNA.GH03377"/>
    <property type="match status" value="1"/>
</dbReference>
<proteinExistence type="predicted"/>
<dbReference type="Gene3D" id="3.30.360.10">
    <property type="entry name" value="Dihydrodipicolinate Reductase, domain 2"/>
    <property type="match status" value="1"/>
</dbReference>
<sequence length="334" mass="35253">MANSLLRIGIAGCGQAARIHVERLLKEPDVKIVGCADALRESAQALAASIAETSGESPAVFGDLRGLLDQRPDAVAIFTPHLLHYRQAMDALQAGVHVFIEKPLSTNAQEADDVVNLARGRKLKVAVGHQYRLRPSLVEARKRLAADAVGPLRLVTAALAQPWLARQQERGGESSWRFDPKMAGGGLLADAGDHLVDALLWTTGRPALEVFAVQSRLPSGLDVVTAAAIRLEGDVAATLALSGVSRGSLFELNFFGERGRIHATDALLEVDPGDGSPVRRVDLPEAAESVDANFLAALRGLGPLSCSAEDALDTVRLSEAVARSAATGQVVPLI</sequence>
<organism evidence="4 5">
    <name type="scientific">Paludisphaera mucosa</name>
    <dbReference type="NCBI Taxonomy" id="3030827"/>
    <lineage>
        <taxon>Bacteria</taxon>
        <taxon>Pseudomonadati</taxon>
        <taxon>Planctomycetota</taxon>
        <taxon>Planctomycetia</taxon>
        <taxon>Isosphaerales</taxon>
        <taxon>Isosphaeraceae</taxon>
        <taxon>Paludisphaera</taxon>
    </lineage>
</organism>
<feature type="domain" description="GFO/IDH/MocA-like oxidoreductase" evidence="3">
    <location>
        <begin position="139"/>
        <end position="261"/>
    </location>
</feature>